<name>A0A2T1DMH4_9CYAN</name>
<dbReference type="EC" id="2.3.1.51" evidence="4"/>
<reference evidence="6 7" key="2">
    <citation type="submission" date="2018-03" db="EMBL/GenBank/DDBJ databases">
        <title>The ancient ancestry and fast evolution of plastids.</title>
        <authorList>
            <person name="Moore K.R."/>
            <person name="Magnabosco C."/>
            <person name="Momper L."/>
            <person name="Gold D.A."/>
            <person name="Bosak T."/>
            <person name="Fournier G.P."/>
        </authorList>
    </citation>
    <scope>NUCLEOTIDE SEQUENCE [LARGE SCALE GENOMIC DNA]</scope>
    <source>
        <strain evidence="6 7">ULC007</strain>
    </source>
</reference>
<comment type="domain">
    <text evidence="4">The HXXXXD motif is essential for acyltransferase activity and may constitute the binding site for the phosphate moiety of the glycerol-3-phosphate.</text>
</comment>
<dbReference type="Pfam" id="PF01553">
    <property type="entry name" value="Acyltransferase"/>
    <property type="match status" value="1"/>
</dbReference>
<dbReference type="Proteomes" id="UP000238634">
    <property type="component" value="Unassembled WGS sequence"/>
</dbReference>
<reference evidence="6 7" key="1">
    <citation type="submission" date="2018-02" db="EMBL/GenBank/DDBJ databases">
        <authorList>
            <person name="Cohen D.B."/>
            <person name="Kent A.D."/>
        </authorList>
    </citation>
    <scope>NUCLEOTIDE SEQUENCE [LARGE SCALE GENOMIC DNA]</scope>
    <source>
        <strain evidence="6 7">ULC007</strain>
    </source>
</reference>
<feature type="domain" description="Phospholipid/glycerol acyltransferase" evidence="5">
    <location>
        <begin position="54"/>
        <end position="166"/>
    </location>
</feature>
<dbReference type="GO" id="GO:0016020">
    <property type="term" value="C:membrane"/>
    <property type="evidence" value="ECO:0007669"/>
    <property type="project" value="InterPro"/>
</dbReference>
<dbReference type="STRING" id="1920490.GCA_001895925_01685"/>
<dbReference type="EMBL" id="PVWG01000002">
    <property type="protein sequence ID" value="PSB21655.1"/>
    <property type="molecule type" value="Genomic_DNA"/>
</dbReference>
<evidence type="ECO:0000256" key="4">
    <source>
        <dbReference type="RuleBase" id="RU361267"/>
    </source>
</evidence>
<dbReference type="NCBIfam" id="TIGR00530">
    <property type="entry name" value="AGP_acyltrn"/>
    <property type="match status" value="1"/>
</dbReference>
<keyword evidence="2 4" id="KW-0808">Transferase</keyword>
<comment type="similarity">
    <text evidence="1 4">Belongs to the 1-acyl-sn-glycerol-3-phosphate acyltransferase family.</text>
</comment>
<evidence type="ECO:0000256" key="2">
    <source>
        <dbReference type="ARBA" id="ARBA00022679"/>
    </source>
</evidence>
<dbReference type="PANTHER" id="PTHR10434">
    <property type="entry name" value="1-ACYL-SN-GLYCEROL-3-PHOSPHATE ACYLTRANSFERASE"/>
    <property type="match status" value="1"/>
</dbReference>
<keyword evidence="7" id="KW-1185">Reference proteome</keyword>
<gene>
    <name evidence="6" type="ORF">C7B65_03485</name>
</gene>
<keyword evidence="4" id="KW-0594">Phospholipid biosynthesis</keyword>
<dbReference type="RefSeq" id="WP_073069504.1">
    <property type="nucleotide sequence ID" value="NZ_MPPI01000002.1"/>
</dbReference>
<evidence type="ECO:0000256" key="1">
    <source>
        <dbReference type="ARBA" id="ARBA00008655"/>
    </source>
</evidence>
<protein>
    <recommendedName>
        <fullName evidence="4">1-acyl-sn-glycerol-3-phosphate acyltransferase</fullName>
        <ecNumber evidence="4">2.3.1.51</ecNumber>
    </recommendedName>
</protein>
<sequence>MTRASHSEPFPDREPLISLLLYRLFKWSIVSPVLHTYFRGRIYGAENVPQKGRLLVVSNHASDFDPLLLSCGVGRPVAYMAKEELFQVPVLKQAIRAYGAYPVKRGSADRSAMKAAIASIESGWATGVFLDGTRTLDGRIADAKLGAAWIAAKTQSPLLPVSLWGTHTIFRKGSAIPHPAPVTVRIGELIAPPASSDRSELEAITQRCALKINSLHDLGR</sequence>
<dbReference type="OrthoDB" id="9803035at2"/>
<evidence type="ECO:0000256" key="3">
    <source>
        <dbReference type="ARBA" id="ARBA00023315"/>
    </source>
</evidence>
<proteinExistence type="inferred from homology"/>
<keyword evidence="3 4" id="KW-0012">Acyltransferase</keyword>
<organism evidence="6 7">
    <name type="scientific">Phormidesmis priestleyi ULC007</name>
    <dbReference type="NCBI Taxonomy" id="1920490"/>
    <lineage>
        <taxon>Bacteria</taxon>
        <taxon>Bacillati</taxon>
        <taxon>Cyanobacteriota</taxon>
        <taxon>Cyanophyceae</taxon>
        <taxon>Leptolyngbyales</taxon>
        <taxon>Leptolyngbyaceae</taxon>
        <taxon>Phormidesmis</taxon>
    </lineage>
</organism>
<keyword evidence="4" id="KW-1208">Phospholipid metabolism</keyword>
<dbReference type="InterPro" id="IPR004552">
    <property type="entry name" value="AGP_acyltrans"/>
</dbReference>
<dbReference type="GO" id="GO:0003841">
    <property type="term" value="F:1-acylglycerol-3-phosphate O-acyltransferase activity"/>
    <property type="evidence" value="ECO:0007669"/>
    <property type="project" value="UniProtKB-UniRule"/>
</dbReference>
<comment type="caution">
    <text evidence="6">The sequence shown here is derived from an EMBL/GenBank/DDBJ whole genome shotgun (WGS) entry which is preliminary data.</text>
</comment>
<dbReference type="GO" id="GO:0006654">
    <property type="term" value="P:phosphatidic acid biosynthetic process"/>
    <property type="evidence" value="ECO:0007669"/>
    <property type="project" value="TreeGrafter"/>
</dbReference>
<dbReference type="SUPFAM" id="SSF69593">
    <property type="entry name" value="Glycerol-3-phosphate (1)-acyltransferase"/>
    <property type="match status" value="1"/>
</dbReference>
<comment type="catalytic activity">
    <reaction evidence="4">
        <text>a 1-acyl-sn-glycero-3-phosphate + an acyl-CoA = a 1,2-diacyl-sn-glycero-3-phosphate + CoA</text>
        <dbReference type="Rhea" id="RHEA:19709"/>
        <dbReference type="ChEBI" id="CHEBI:57287"/>
        <dbReference type="ChEBI" id="CHEBI:57970"/>
        <dbReference type="ChEBI" id="CHEBI:58342"/>
        <dbReference type="ChEBI" id="CHEBI:58608"/>
        <dbReference type="EC" id="2.3.1.51"/>
    </reaction>
</comment>
<evidence type="ECO:0000259" key="5">
    <source>
        <dbReference type="SMART" id="SM00563"/>
    </source>
</evidence>
<dbReference type="AlphaFoldDB" id="A0A2T1DMH4"/>
<evidence type="ECO:0000313" key="6">
    <source>
        <dbReference type="EMBL" id="PSB21655.1"/>
    </source>
</evidence>
<dbReference type="SMART" id="SM00563">
    <property type="entry name" value="PlsC"/>
    <property type="match status" value="1"/>
</dbReference>
<keyword evidence="4" id="KW-0443">Lipid metabolism</keyword>
<dbReference type="PANTHER" id="PTHR10434:SF11">
    <property type="entry name" value="1-ACYL-SN-GLYCEROL-3-PHOSPHATE ACYLTRANSFERASE"/>
    <property type="match status" value="1"/>
</dbReference>
<evidence type="ECO:0000313" key="7">
    <source>
        <dbReference type="Proteomes" id="UP000238634"/>
    </source>
</evidence>
<dbReference type="InterPro" id="IPR002123">
    <property type="entry name" value="Plipid/glycerol_acylTrfase"/>
</dbReference>
<dbReference type="CDD" id="cd07989">
    <property type="entry name" value="LPLAT_AGPAT-like"/>
    <property type="match status" value="1"/>
</dbReference>
<keyword evidence="4" id="KW-0444">Lipid biosynthesis</keyword>
<accession>A0A2T1DMH4</accession>